<feature type="transmembrane region" description="Helical" evidence="9">
    <location>
        <begin position="20"/>
        <end position="42"/>
    </location>
</feature>
<keyword evidence="2 6" id="KW-0545">Nucleotide biosynthesis</keyword>
<evidence type="ECO:0000313" key="12">
    <source>
        <dbReference type="Proteomes" id="UP000005837"/>
    </source>
</evidence>
<organism evidence="11 12">
    <name type="scientific">Eikenella corrodens ATCC 23834</name>
    <dbReference type="NCBI Taxonomy" id="546274"/>
    <lineage>
        <taxon>Bacteria</taxon>
        <taxon>Pseudomonadati</taxon>
        <taxon>Pseudomonadota</taxon>
        <taxon>Betaproteobacteria</taxon>
        <taxon>Neisseriales</taxon>
        <taxon>Neisseriaceae</taxon>
        <taxon>Eikenella</taxon>
    </lineage>
</organism>
<feature type="binding site" evidence="6">
    <location>
        <position position="293"/>
    </location>
    <ligand>
        <name>ATP</name>
        <dbReference type="ChEBI" id="CHEBI:30616"/>
    </ligand>
</feature>
<dbReference type="GO" id="GO:0005737">
    <property type="term" value="C:cytoplasm"/>
    <property type="evidence" value="ECO:0007669"/>
    <property type="project" value="UniProtKB-SubCell"/>
</dbReference>
<comment type="function">
    <text evidence="6">Catalyzes the reversible transfer of the terminal phosphate group between ATP and AMP. Plays an important role in cellular energy homeostasis and in adenine nucleotide metabolism.</text>
</comment>
<feature type="binding site" evidence="6">
    <location>
        <position position="201"/>
    </location>
    <ligand>
        <name>AMP</name>
        <dbReference type="ChEBI" id="CHEBI:456215"/>
    </ligand>
</feature>
<dbReference type="PRINTS" id="PR00094">
    <property type="entry name" value="ADENYLTKNASE"/>
</dbReference>
<keyword evidence="6" id="KW-0963">Cytoplasm</keyword>
<keyword evidence="3 6" id="KW-0547">Nucleotide-binding</keyword>
<feature type="binding site" evidence="6">
    <location>
        <begin position="302"/>
        <end position="303"/>
    </location>
    <ligand>
        <name>ATP</name>
        <dbReference type="ChEBI" id="CHEBI:30616"/>
    </ligand>
</feature>
<accession>C0DTK6</accession>
<dbReference type="Pfam" id="PF05191">
    <property type="entry name" value="ADK_lid"/>
    <property type="match status" value="1"/>
</dbReference>
<feature type="binding site" evidence="6">
    <location>
        <position position="326"/>
    </location>
    <ligand>
        <name>AMP</name>
        <dbReference type="ChEBI" id="CHEBI:456215"/>
    </ligand>
</feature>
<comment type="similarity">
    <text evidence="6 7">Belongs to the adenylate kinase family.</text>
</comment>
<dbReference type="UniPathway" id="UPA00588">
    <property type="reaction ID" value="UER00649"/>
</dbReference>
<feature type="binding site" evidence="6">
    <location>
        <position position="262"/>
    </location>
    <ligand>
        <name>AMP</name>
        <dbReference type="ChEBI" id="CHEBI:456215"/>
    </ligand>
</feature>
<evidence type="ECO:0000313" key="11">
    <source>
        <dbReference type="EMBL" id="EEG24627.1"/>
    </source>
</evidence>
<dbReference type="InterPro" id="IPR033690">
    <property type="entry name" value="Adenylat_kinase_CS"/>
</dbReference>
<keyword evidence="9" id="KW-0472">Membrane</keyword>
<feature type="binding site" evidence="6">
    <location>
        <position position="370"/>
    </location>
    <ligand>
        <name>ATP</name>
        <dbReference type="ChEBI" id="CHEBI:30616"/>
    </ligand>
</feature>
<feature type="domain" description="Adenylate kinase active site lid" evidence="10">
    <location>
        <begin position="293"/>
        <end position="328"/>
    </location>
</feature>
<feature type="binding site" evidence="6">
    <location>
        <begin position="255"/>
        <end position="258"/>
    </location>
    <ligand>
        <name>AMP</name>
        <dbReference type="ChEBI" id="CHEBI:456215"/>
    </ligand>
</feature>
<name>C0DTK6_EIKCO</name>
<dbReference type="GO" id="GO:0044209">
    <property type="term" value="P:AMP salvage"/>
    <property type="evidence" value="ECO:0007669"/>
    <property type="project" value="UniProtKB-UniRule"/>
</dbReference>
<dbReference type="Pfam" id="PF00406">
    <property type="entry name" value="ADK"/>
    <property type="match status" value="1"/>
</dbReference>
<comment type="subunit">
    <text evidence="6 8">Monomer.</text>
</comment>
<keyword evidence="4 6" id="KW-0418">Kinase</keyword>
<feature type="binding site" evidence="6">
    <location>
        <begin position="180"/>
        <end position="185"/>
    </location>
    <ligand>
        <name>ATP</name>
        <dbReference type="ChEBI" id="CHEBI:30616"/>
    </ligand>
</feature>
<keyword evidence="9" id="KW-1133">Transmembrane helix</keyword>
<gene>
    <name evidence="6" type="primary">adk</name>
    <name evidence="11" type="ORF">EIKCOROL_00684</name>
</gene>
<dbReference type="InterPro" id="IPR006259">
    <property type="entry name" value="Adenyl_kin_sub"/>
</dbReference>
<evidence type="ECO:0000256" key="4">
    <source>
        <dbReference type="ARBA" id="ARBA00022777"/>
    </source>
</evidence>
<dbReference type="SUPFAM" id="SSF52540">
    <property type="entry name" value="P-loop containing nucleoside triphosphate hydrolases"/>
    <property type="match status" value="1"/>
</dbReference>
<dbReference type="GO" id="GO:0004017">
    <property type="term" value="F:AMP kinase activity"/>
    <property type="evidence" value="ECO:0007669"/>
    <property type="project" value="UniProtKB-UniRule"/>
</dbReference>
<evidence type="ECO:0000256" key="6">
    <source>
        <dbReference type="HAMAP-Rule" id="MF_00235"/>
    </source>
</evidence>
<dbReference type="EC" id="2.7.4.3" evidence="6 8"/>
<dbReference type="NCBIfam" id="NF001381">
    <property type="entry name" value="PRK00279.1-3"/>
    <property type="match status" value="1"/>
</dbReference>
<evidence type="ECO:0000256" key="5">
    <source>
        <dbReference type="ARBA" id="ARBA00022840"/>
    </source>
</evidence>
<dbReference type="PROSITE" id="PS00113">
    <property type="entry name" value="ADENYLATE_KINASE"/>
    <property type="match status" value="1"/>
</dbReference>
<dbReference type="Gene3D" id="3.40.50.300">
    <property type="entry name" value="P-loop containing nucleotide triphosphate hydrolases"/>
    <property type="match status" value="1"/>
</dbReference>
<dbReference type="EMBL" id="ACEA01000015">
    <property type="protein sequence ID" value="EEG24627.1"/>
    <property type="molecule type" value="Genomic_DNA"/>
</dbReference>
<evidence type="ECO:0000256" key="2">
    <source>
        <dbReference type="ARBA" id="ARBA00022727"/>
    </source>
</evidence>
<feature type="region of interest" description="LID" evidence="6">
    <location>
        <begin position="292"/>
        <end position="329"/>
    </location>
</feature>
<comment type="caution">
    <text evidence="6">Lacks conserved residue(s) required for the propagation of feature annotation.</text>
</comment>
<reference evidence="11 12" key="1">
    <citation type="submission" date="2009-01" db="EMBL/GenBank/DDBJ databases">
        <authorList>
            <person name="Fulton L."/>
            <person name="Clifton S."/>
            <person name="Chinwalla A.T."/>
            <person name="Mitreva M."/>
            <person name="Sodergren E."/>
            <person name="Weinstock G."/>
            <person name="Clifton S."/>
            <person name="Dooling D.J."/>
            <person name="Fulton B."/>
            <person name="Minx P."/>
            <person name="Pepin K.H."/>
            <person name="Johnson M."/>
            <person name="Bhonagiri V."/>
            <person name="Nash W.E."/>
            <person name="Mardis E.R."/>
            <person name="Wilson R.K."/>
        </authorList>
    </citation>
    <scope>NUCLEOTIDE SEQUENCE [LARGE SCALE GENOMIC DNA]</scope>
    <source>
        <strain evidence="11 12">ATCC 23834</strain>
    </source>
</reference>
<dbReference type="HOGENOM" id="CLU_717159_0_0_4"/>
<dbReference type="FunFam" id="3.40.50.300:FF:000106">
    <property type="entry name" value="Adenylate kinase mitochondrial"/>
    <property type="match status" value="1"/>
</dbReference>
<feature type="region of interest" description="NMP" evidence="6">
    <location>
        <begin position="200"/>
        <end position="229"/>
    </location>
</feature>
<protein>
    <recommendedName>
        <fullName evidence="6 8">Adenylate kinase</fullName>
        <shortName evidence="6">AK</shortName>
        <ecNumber evidence="6 8">2.7.4.3</ecNumber>
    </recommendedName>
    <alternativeName>
        <fullName evidence="6">ATP-AMP transphosphorylase</fullName>
    </alternativeName>
    <alternativeName>
        <fullName evidence="6">ATP:AMP phosphotransferase</fullName>
    </alternativeName>
    <alternativeName>
        <fullName evidence="6">Adenylate monophosphate kinase</fullName>
    </alternativeName>
</protein>
<dbReference type="PANTHER" id="PTHR23359">
    <property type="entry name" value="NUCLEOTIDE KINASE"/>
    <property type="match status" value="1"/>
</dbReference>
<dbReference type="NCBIfam" id="NF001379">
    <property type="entry name" value="PRK00279.1-1"/>
    <property type="match status" value="1"/>
</dbReference>
<keyword evidence="1 6" id="KW-0808">Transferase</keyword>
<evidence type="ECO:0000256" key="3">
    <source>
        <dbReference type="ARBA" id="ARBA00022741"/>
    </source>
</evidence>
<dbReference type="NCBIfam" id="NF001380">
    <property type="entry name" value="PRK00279.1-2"/>
    <property type="match status" value="1"/>
</dbReference>
<comment type="domain">
    <text evidence="6">Consists of three domains, a large central CORE domain and two small peripheral domains, NMPbind and LID, which undergo movements during catalysis. The LID domain closes over the site of phosphoryl transfer upon ATP binding. Assembling and dissambling the active center during each catalytic cycle provides an effective means to prevent ATP hydrolysis.</text>
</comment>
<evidence type="ECO:0000256" key="9">
    <source>
        <dbReference type="SAM" id="Phobius"/>
    </source>
</evidence>
<keyword evidence="9" id="KW-0812">Transmembrane</keyword>
<dbReference type="InterPro" id="IPR027417">
    <property type="entry name" value="P-loop_NTPase"/>
</dbReference>
<feature type="binding site" evidence="6">
    <location>
        <position position="206"/>
    </location>
    <ligand>
        <name>AMP</name>
        <dbReference type="ChEBI" id="CHEBI:456215"/>
    </ligand>
</feature>
<dbReference type="Proteomes" id="UP000005837">
    <property type="component" value="Unassembled WGS sequence"/>
</dbReference>
<keyword evidence="5 6" id="KW-0067">ATP-binding</keyword>
<evidence type="ECO:0000259" key="10">
    <source>
        <dbReference type="Pfam" id="PF05191"/>
    </source>
</evidence>
<evidence type="ECO:0000256" key="8">
    <source>
        <dbReference type="RuleBase" id="RU003331"/>
    </source>
</evidence>
<dbReference type="HAMAP" id="MF_00235">
    <property type="entry name" value="Adenylate_kinase_Adk"/>
    <property type="match status" value="1"/>
</dbReference>
<feature type="binding site" evidence="6">
    <location>
        <begin position="227"/>
        <end position="229"/>
    </location>
    <ligand>
        <name>AMP</name>
        <dbReference type="ChEBI" id="CHEBI:456215"/>
    </ligand>
</feature>
<sequence length="385" mass="40597">MFDDEHAVFIMSGHAEPVAAVVGGGGLIIFPAFGVAGLAGVFDADTARLVGRSLQAEIKPLAEGGGIVAAQGEADVLAVGAVDYADGAGIEVAADFRHSRSRYLRRGSGDCNAFQVAFLGTAGWGKGGGNWIFCGRGSKLYSGLGGGIASGSLFASCRYRAFILILKEETMKILLLGAPGAGKGTQAQFITAAFGIPQISTGDMLRAAIKAGTPLGLEAKKIMDAGGLVRDDIIIGMVKERIAQDDCKNGFLFDGFPRTLAQAEAMQEAGVILDAVVEIDVPDAVILERMAGRRVHLPSGRTYHIRYNPPKVEGKDDVTGEDLIQRDDDREETVKNRLDVYHKQTAVLIGFYSQLTGDNAPRYIKIDGTQPVEAVKAAVLSALGK</sequence>
<dbReference type="InterPro" id="IPR007862">
    <property type="entry name" value="Adenylate_kinase_lid-dom"/>
</dbReference>
<dbReference type="eggNOG" id="COG0563">
    <property type="taxonomic scope" value="Bacteria"/>
</dbReference>
<dbReference type="CDD" id="cd01428">
    <property type="entry name" value="ADK"/>
    <property type="match status" value="1"/>
</dbReference>
<comment type="pathway">
    <text evidence="6">Purine metabolism; AMP biosynthesis via salvage pathway; AMP from ADP: step 1/1.</text>
</comment>
<comment type="catalytic activity">
    <reaction evidence="6 8">
        <text>AMP + ATP = 2 ADP</text>
        <dbReference type="Rhea" id="RHEA:12973"/>
        <dbReference type="ChEBI" id="CHEBI:30616"/>
        <dbReference type="ChEBI" id="CHEBI:456215"/>
        <dbReference type="ChEBI" id="CHEBI:456216"/>
        <dbReference type="EC" id="2.7.4.3"/>
    </reaction>
</comment>
<comment type="caution">
    <text evidence="11">The sequence shown here is derived from an EMBL/GenBank/DDBJ whole genome shotgun (WGS) entry which is preliminary data.</text>
</comment>
<evidence type="ECO:0000256" key="7">
    <source>
        <dbReference type="RuleBase" id="RU003330"/>
    </source>
</evidence>
<feature type="binding site" evidence="6">
    <location>
        <position position="337"/>
    </location>
    <ligand>
        <name>AMP</name>
        <dbReference type="ChEBI" id="CHEBI:456215"/>
    </ligand>
</feature>
<dbReference type="NCBIfam" id="TIGR01351">
    <property type="entry name" value="adk"/>
    <property type="match status" value="1"/>
</dbReference>
<proteinExistence type="inferred from homology"/>
<dbReference type="GO" id="GO:0005524">
    <property type="term" value="F:ATP binding"/>
    <property type="evidence" value="ECO:0007669"/>
    <property type="project" value="UniProtKB-UniRule"/>
</dbReference>
<dbReference type="InterPro" id="IPR000850">
    <property type="entry name" value="Adenylat/UMP-CMP_kin"/>
</dbReference>
<evidence type="ECO:0000256" key="1">
    <source>
        <dbReference type="ARBA" id="ARBA00022679"/>
    </source>
</evidence>
<comment type="subcellular location">
    <subcellularLocation>
        <location evidence="6 8">Cytoplasm</location>
    </subcellularLocation>
</comment>
<dbReference type="AlphaFoldDB" id="C0DTK6"/>